<accession>X6MTR5</accession>
<evidence type="ECO:0000313" key="2">
    <source>
        <dbReference type="EMBL" id="ETO16500.1"/>
    </source>
</evidence>
<reference evidence="2 3" key="1">
    <citation type="journal article" date="2013" name="Curr. Biol.">
        <title>The Genome of the Foraminiferan Reticulomyxa filosa.</title>
        <authorList>
            <person name="Glockner G."/>
            <person name="Hulsmann N."/>
            <person name="Schleicher M."/>
            <person name="Noegel A.A."/>
            <person name="Eichinger L."/>
            <person name="Gallinger C."/>
            <person name="Pawlowski J."/>
            <person name="Sierra R."/>
            <person name="Euteneuer U."/>
            <person name="Pillet L."/>
            <person name="Moustafa A."/>
            <person name="Platzer M."/>
            <person name="Groth M."/>
            <person name="Szafranski K."/>
            <person name="Schliwa M."/>
        </authorList>
    </citation>
    <scope>NUCLEOTIDE SEQUENCE [LARGE SCALE GENOMIC DNA]</scope>
</reference>
<dbReference type="PANTHER" id="PTHR32522:SF5">
    <property type="entry name" value="ABC3 TRANSPORTER PERMEASE PROTEIN DOMAIN-CONTAINING PROTEIN"/>
    <property type="match status" value="1"/>
</dbReference>
<organism evidence="2 3">
    <name type="scientific">Reticulomyxa filosa</name>
    <dbReference type="NCBI Taxonomy" id="46433"/>
    <lineage>
        <taxon>Eukaryota</taxon>
        <taxon>Sar</taxon>
        <taxon>Rhizaria</taxon>
        <taxon>Retaria</taxon>
        <taxon>Foraminifera</taxon>
        <taxon>Monothalamids</taxon>
        <taxon>Reticulomyxidae</taxon>
        <taxon>Reticulomyxa</taxon>
    </lineage>
</organism>
<evidence type="ECO:0000256" key="1">
    <source>
        <dbReference type="SAM" id="Phobius"/>
    </source>
</evidence>
<gene>
    <name evidence="2" type="ORF">RFI_20839</name>
</gene>
<comment type="caution">
    <text evidence="2">The sequence shown here is derived from an EMBL/GenBank/DDBJ whole genome shotgun (WGS) entry which is preliminary data.</text>
</comment>
<proteinExistence type="predicted"/>
<name>X6MTR5_RETFI</name>
<feature type="transmembrane region" description="Helical" evidence="1">
    <location>
        <begin position="21"/>
        <end position="40"/>
    </location>
</feature>
<feature type="transmembrane region" description="Helical" evidence="1">
    <location>
        <begin position="46"/>
        <end position="69"/>
    </location>
</feature>
<dbReference type="EMBL" id="ASPP01018190">
    <property type="protein sequence ID" value="ETO16500.1"/>
    <property type="molecule type" value="Genomic_DNA"/>
</dbReference>
<evidence type="ECO:0000313" key="3">
    <source>
        <dbReference type="Proteomes" id="UP000023152"/>
    </source>
</evidence>
<dbReference type="PANTHER" id="PTHR32522">
    <property type="match status" value="1"/>
</dbReference>
<sequence>SWKALLAFTWTFVQAEIKRRIQSVVLGGTTVIIIVSFIALRSSPFYTLASYISKLFIVHFYKFNFIFIFSKKNAIFETRFLLSSFSQTGLVFLKIAETQTGEMDLIIMDDSTIKWTNRTKNKTESNFTLSTLSNFSDACNRLCDSSSVKGLTPRWVFPVQIQQLAAAMNSTNASTQTSAFVLITNSTRESQMHLSRSWKYPPLKPDEVCN</sequence>
<keyword evidence="1" id="KW-0472">Membrane</keyword>
<feature type="non-terminal residue" evidence="2">
    <location>
        <position position="1"/>
    </location>
</feature>
<dbReference type="Proteomes" id="UP000023152">
    <property type="component" value="Unassembled WGS sequence"/>
</dbReference>
<dbReference type="AlphaFoldDB" id="X6MTR5"/>
<keyword evidence="3" id="KW-1185">Reference proteome</keyword>
<keyword evidence="1" id="KW-0812">Transmembrane</keyword>
<protein>
    <submittedName>
        <fullName evidence="2">Uncharacterized protein</fullName>
    </submittedName>
</protein>
<keyword evidence="1" id="KW-1133">Transmembrane helix</keyword>